<comment type="subcellular location">
    <subcellularLocation>
        <location evidence="1">Cell envelope</location>
    </subcellularLocation>
</comment>
<keyword evidence="7" id="KW-1185">Reference proteome</keyword>
<dbReference type="NCBIfam" id="NF037995">
    <property type="entry name" value="TRAP_S1"/>
    <property type="match status" value="1"/>
</dbReference>
<accession>A0A0D6PAF3</accession>
<dbReference type="PANTHER" id="PTHR33376">
    <property type="match status" value="1"/>
</dbReference>
<name>A0A0D6PAF3_9PROT</name>
<dbReference type="NCBIfam" id="TIGR00787">
    <property type="entry name" value="dctP"/>
    <property type="match status" value="1"/>
</dbReference>
<dbReference type="Proteomes" id="UP000032680">
    <property type="component" value="Unassembled WGS sequence"/>
</dbReference>
<dbReference type="EMBL" id="BANB01000776">
    <property type="protein sequence ID" value="GAN78346.1"/>
    <property type="molecule type" value="Genomic_DNA"/>
</dbReference>
<protein>
    <submittedName>
        <fullName evidence="6">TRAP dicarboxylate transporter subunit DctP</fullName>
    </submittedName>
</protein>
<dbReference type="InterPro" id="IPR038404">
    <property type="entry name" value="TRAP_DctP_sf"/>
</dbReference>
<dbReference type="Gene3D" id="3.40.190.170">
    <property type="entry name" value="Bacterial extracellular solute-binding protein, family 7"/>
    <property type="match status" value="1"/>
</dbReference>
<dbReference type="RefSeq" id="WP_241771228.1">
    <property type="nucleotide sequence ID" value="NZ_BANB01000776.1"/>
</dbReference>
<dbReference type="InterPro" id="IPR004682">
    <property type="entry name" value="TRAP_DctP"/>
</dbReference>
<dbReference type="Pfam" id="PF03480">
    <property type="entry name" value="DctP"/>
    <property type="match status" value="1"/>
</dbReference>
<dbReference type="GO" id="GO:0055085">
    <property type="term" value="P:transmembrane transport"/>
    <property type="evidence" value="ECO:0007669"/>
    <property type="project" value="InterPro"/>
</dbReference>
<dbReference type="InterPro" id="IPR018389">
    <property type="entry name" value="DctP_fam"/>
</dbReference>
<evidence type="ECO:0000313" key="6">
    <source>
        <dbReference type="EMBL" id="GAN78346.1"/>
    </source>
</evidence>
<keyword evidence="4 5" id="KW-0732">Signal</keyword>
<evidence type="ECO:0000256" key="3">
    <source>
        <dbReference type="ARBA" id="ARBA00022448"/>
    </source>
</evidence>
<dbReference type="AlphaFoldDB" id="A0A0D6PAF3"/>
<comment type="caution">
    <text evidence="6">The sequence shown here is derived from an EMBL/GenBank/DDBJ whole genome shotgun (WGS) entry which is preliminary data.</text>
</comment>
<comment type="similarity">
    <text evidence="2">Belongs to the bacterial solute-binding protein 7 family.</text>
</comment>
<evidence type="ECO:0000256" key="4">
    <source>
        <dbReference type="ARBA" id="ARBA00022729"/>
    </source>
</evidence>
<dbReference type="PANTHER" id="PTHR33376:SF4">
    <property type="entry name" value="SIALIC ACID-BINDING PERIPLASMIC PROTEIN SIAP"/>
    <property type="match status" value="1"/>
</dbReference>
<gene>
    <name evidence="6" type="ORF">Asru_0777_02</name>
</gene>
<evidence type="ECO:0000313" key="7">
    <source>
        <dbReference type="Proteomes" id="UP000032680"/>
    </source>
</evidence>
<evidence type="ECO:0000256" key="5">
    <source>
        <dbReference type="SAM" id="SignalP"/>
    </source>
</evidence>
<reference evidence="6 7" key="1">
    <citation type="submission" date="2012-11" db="EMBL/GenBank/DDBJ databases">
        <title>Whole genome sequence of Acidisphaera rubrifaciens HS-AP3.</title>
        <authorList>
            <person name="Azuma Y."/>
            <person name="Higashiura N."/>
            <person name="Hirakawa H."/>
            <person name="Matsushita K."/>
        </authorList>
    </citation>
    <scope>NUCLEOTIDE SEQUENCE [LARGE SCALE GENOMIC DNA]</scope>
    <source>
        <strain evidence="6 7">HS-AP3</strain>
    </source>
</reference>
<evidence type="ECO:0000256" key="1">
    <source>
        <dbReference type="ARBA" id="ARBA00004196"/>
    </source>
</evidence>
<feature type="signal peptide" evidence="5">
    <location>
        <begin position="1"/>
        <end position="32"/>
    </location>
</feature>
<sequence>MRVRAMRAGRRAVLATACALPLVAIGRGRARAADFALKLGNDMPATHPLSIRQTEAAARIKAASGGRVEINVFPNNQLGSDTEMLSQVRSGALEMCSMSGPILATLVPAASISGIGFAFHDYDTVWRAVDGKLGAYIRGEIDRRGLHAFDRMFDNGFRQITSSTRQIRTPDDLHGFKIRVPVSPLWTSLFQALGASPTSINFSEVYSALQTRIVEGQENPLALIEIARLYEVQKSCSLTDHMWDGFWMLCNGRVWRSMPADLQAIVAREFDRAALDQRADLATLNKTVEAKLKGQGLVFIEPDKAAFRDALKKAGFYEDWKKRYGDAAWATLESVAGSLA</sequence>
<dbReference type="PIRSF" id="PIRSF006470">
    <property type="entry name" value="DctB"/>
    <property type="match status" value="1"/>
</dbReference>
<feature type="chain" id="PRO_5002309663" evidence="5">
    <location>
        <begin position="33"/>
        <end position="340"/>
    </location>
</feature>
<proteinExistence type="inferred from homology"/>
<dbReference type="CDD" id="cd13603">
    <property type="entry name" value="PBP2_TRAP_Siap_TeaA_like"/>
    <property type="match status" value="1"/>
</dbReference>
<keyword evidence="3" id="KW-0813">Transport</keyword>
<evidence type="ECO:0000256" key="2">
    <source>
        <dbReference type="ARBA" id="ARBA00009023"/>
    </source>
</evidence>
<organism evidence="6 7">
    <name type="scientific">Acidisphaera rubrifaciens HS-AP3</name>
    <dbReference type="NCBI Taxonomy" id="1231350"/>
    <lineage>
        <taxon>Bacteria</taxon>
        <taxon>Pseudomonadati</taxon>
        <taxon>Pseudomonadota</taxon>
        <taxon>Alphaproteobacteria</taxon>
        <taxon>Acetobacterales</taxon>
        <taxon>Acetobacteraceae</taxon>
        <taxon>Acidisphaera</taxon>
    </lineage>
</organism>
<dbReference type="GO" id="GO:0030288">
    <property type="term" value="C:outer membrane-bounded periplasmic space"/>
    <property type="evidence" value="ECO:0007669"/>
    <property type="project" value="InterPro"/>
</dbReference>